<feature type="compositionally biased region" description="Polar residues" evidence="1">
    <location>
        <begin position="14"/>
        <end position="25"/>
    </location>
</feature>
<evidence type="ECO:0000313" key="3">
    <source>
        <dbReference type="Proteomes" id="UP000276133"/>
    </source>
</evidence>
<name>A0A3M7S9V3_BRAPC</name>
<organism evidence="2 3">
    <name type="scientific">Brachionus plicatilis</name>
    <name type="common">Marine rotifer</name>
    <name type="synonym">Brachionus muelleri</name>
    <dbReference type="NCBI Taxonomy" id="10195"/>
    <lineage>
        <taxon>Eukaryota</taxon>
        <taxon>Metazoa</taxon>
        <taxon>Spiralia</taxon>
        <taxon>Gnathifera</taxon>
        <taxon>Rotifera</taxon>
        <taxon>Eurotatoria</taxon>
        <taxon>Monogononta</taxon>
        <taxon>Pseudotrocha</taxon>
        <taxon>Ploima</taxon>
        <taxon>Brachionidae</taxon>
        <taxon>Brachionus</taxon>
    </lineage>
</organism>
<accession>A0A3M7S9V3</accession>
<gene>
    <name evidence="2" type="ORF">BpHYR1_043860</name>
</gene>
<proteinExistence type="predicted"/>
<sequence>MIYLLLYSGSNKNVTPKKTGSNTVRTVRPSRPFNGNRPSEQRWPSVPTVLLSRPSDQAVRPNNTESTKKFIHFTELIPQ</sequence>
<dbReference type="EMBL" id="REGN01001796">
    <property type="protein sequence ID" value="RNA32437.1"/>
    <property type="molecule type" value="Genomic_DNA"/>
</dbReference>
<evidence type="ECO:0000313" key="2">
    <source>
        <dbReference type="EMBL" id="RNA32437.1"/>
    </source>
</evidence>
<feature type="region of interest" description="Disordered" evidence="1">
    <location>
        <begin position="14"/>
        <end position="44"/>
    </location>
</feature>
<dbReference type="AlphaFoldDB" id="A0A3M7S9V3"/>
<dbReference type="Proteomes" id="UP000276133">
    <property type="component" value="Unassembled WGS sequence"/>
</dbReference>
<evidence type="ECO:0000256" key="1">
    <source>
        <dbReference type="SAM" id="MobiDB-lite"/>
    </source>
</evidence>
<comment type="caution">
    <text evidence="2">The sequence shown here is derived from an EMBL/GenBank/DDBJ whole genome shotgun (WGS) entry which is preliminary data.</text>
</comment>
<keyword evidence="3" id="KW-1185">Reference proteome</keyword>
<protein>
    <submittedName>
        <fullName evidence="2">Uncharacterized protein</fullName>
    </submittedName>
</protein>
<feature type="non-terminal residue" evidence="2">
    <location>
        <position position="79"/>
    </location>
</feature>
<reference evidence="2 3" key="1">
    <citation type="journal article" date="2018" name="Sci. Rep.">
        <title>Genomic signatures of local adaptation to the degree of environmental predictability in rotifers.</title>
        <authorList>
            <person name="Franch-Gras L."/>
            <person name="Hahn C."/>
            <person name="Garcia-Roger E.M."/>
            <person name="Carmona M.J."/>
            <person name="Serra M."/>
            <person name="Gomez A."/>
        </authorList>
    </citation>
    <scope>NUCLEOTIDE SEQUENCE [LARGE SCALE GENOMIC DNA]</scope>
    <source>
        <strain evidence="2">HYR1</strain>
    </source>
</reference>